<dbReference type="InterPro" id="IPR053861">
    <property type="entry name" value="Phage_Mu_Gp45_N"/>
</dbReference>
<evidence type="ECO:0000259" key="1">
    <source>
        <dbReference type="Pfam" id="PF06890"/>
    </source>
</evidence>
<dbReference type="AlphaFoldDB" id="A0A1Y6CVJ3"/>
<reference evidence="2 3" key="1">
    <citation type="submission" date="2016-12" db="EMBL/GenBank/DDBJ databases">
        <authorList>
            <person name="Song W.-J."/>
            <person name="Kurnit D.M."/>
        </authorList>
    </citation>
    <scope>NUCLEOTIDE SEQUENCE [LARGE SCALE GENOMIC DNA]</scope>
    <source>
        <strain evidence="2 3">175</strain>
    </source>
</reference>
<sequence>MIDQITKLIAPLHRRVRGMVARGILRLVDDAGGVQRVQVQVGPQTLDGIDRPQMYGFTSHPPAGGEVVVVFVGGNRDQGVVIGEGDRAHRPQGLGDATAIYDHRGQVIVLTADGIEIRGSGRNLRITGCPKVEVDGDIEATGDIKAGDISLRHHLTGGIQPGTGDSGEPHA</sequence>
<organism evidence="2 3">
    <name type="scientific">Methylomagnum ishizawai</name>
    <dbReference type="NCBI Taxonomy" id="1760988"/>
    <lineage>
        <taxon>Bacteria</taxon>
        <taxon>Pseudomonadati</taxon>
        <taxon>Pseudomonadota</taxon>
        <taxon>Gammaproteobacteria</taxon>
        <taxon>Methylococcales</taxon>
        <taxon>Methylococcaceae</taxon>
        <taxon>Methylomagnum</taxon>
    </lineage>
</organism>
<accession>A0A1Y6CVJ3</accession>
<proteinExistence type="predicted"/>
<dbReference type="RefSeq" id="WP_085211656.1">
    <property type="nucleotide sequence ID" value="NZ_FXAM01000001.1"/>
</dbReference>
<feature type="domain" description="Bacteriophage Mu Gp45 N-terminal" evidence="1">
    <location>
        <begin position="22"/>
        <end position="87"/>
    </location>
</feature>
<dbReference type="PIRSF" id="PIRSF012337">
    <property type="entry name" value="gp45"/>
    <property type="match status" value="1"/>
</dbReference>
<dbReference type="STRING" id="1760988.SAMN02949497_1668"/>
<dbReference type="InterPro" id="IPR013046">
    <property type="entry name" value="GpV/Gp45"/>
</dbReference>
<dbReference type="Pfam" id="PF06890">
    <property type="entry name" value="Phage_Mu_Gp45"/>
    <property type="match status" value="1"/>
</dbReference>
<dbReference type="NCBIfam" id="TIGR01644">
    <property type="entry name" value="phage_P2_V"/>
    <property type="match status" value="1"/>
</dbReference>
<dbReference type="EMBL" id="FXAM01000001">
    <property type="protein sequence ID" value="SMF94357.1"/>
    <property type="molecule type" value="Genomic_DNA"/>
</dbReference>
<evidence type="ECO:0000313" key="3">
    <source>
        <dbReference type="Proteomes" id="UP000192923"/>
    </source>
</evidence>
<dbReference type="InterPro" id="IPR014462">
    <property type="entry name" value="Phage_Mu_Gp45"/>
</dbReference>
<dbReference type="OrthoDB" id="9802994at2"/>
<evidence type="ECO:0000313" key="2">
    <source>
        <dbReference type="EMBL" id="SMF94357.1"/>
    </source>
</evidence>
<gene>
    <name evidence="2" type="ORF">SAMN02949497_1668</name>
</gene>
<dbReference type="Proteomes" id="UP000192923">
    <property type="component" value="Unassembled WGS sequence"/>
</dbReference>
<name>A0A1Y6CVJ3_9GAMM</name>
<keyword evidence="3" id="KW-1185">Reference proteome</keyword>
<protein>
    <submittedName>
        <fullName evidence="2">Phage baseplate assembly protein V</fullName>
    </submittedName>
</protein>